<gene>
    <name evidence="2" type="ORF">QQF64_004911</name>
</gene>
<feature type="non-terminal residue" evidence="2">
    <location>
        <position position="1"/>
    </location>
</feature>
<evidence type="ECO:0000313" key="3">
    <source>
        <dbReference type="Proteomes" id="UP001558613"/>
    </source>
</evidence>
<name>A0ABR3MJR2_9TELE</name>
<feature type="non-terminal residue" evidence="2">
    <location>
        <position position="81"/>
    </location>
</feature>
<feature type="region of interest" description="Disordered" evidence="1">
    <location>
        <begin position="40"/>
        <end position="67"/>
    </location>
</feature>
<keyword evidence="3" id="KW-1185">Reference proteome</keyword>
<protein>
    <submittedName>
        <fullName evidence="2">Uncharacterized protein</fullName>
    </submittedName>
</protein>
<sequence>ALLCFHGKSRPCPALPLLWPPWSFSLFTLALTHPFTRGLKSSLHPTRQTKPPVRRQTGTGRPLNPAIFQEKVGRYQKDIPK</sequence>
<comment type="caution">
    <text evidence="2">The sequence shown here is derived from an EMBL/GenBank/DDBJ whole genome shotgun (WGS) entry which is preliminary data.</text>
</comment>
<organism evidence="2 3">
    <name type="scientific">Cirrhinus molitorella</name>
    <name type="common">mud carp</name>
    <dbReference type="NCBI Taxonomy" id="172907"/>
    <lineage>
        <taxon>Eukaryota</taxon>
        <taxon>Metazoa</taxon>
        <taxon>Chordata</taxon>
        <taxon>Craniata</taxon>
        <taxon>Vertebrata</taxon>
        <taxon>Euteleostomi</taxon>
        <taxon>Actinopterygii</taxon>
        <taxon>Neopterygii</taxon>
        <taxon>Teleostei</taxon>
        <taxon>Ostariophysi</taxon>
        <taxon>Cypriniformes</taxon>
        <taxon>Cyprinidae</taxon>
        <taxon>Labeoninae</taxon>
        <taxon>Labeonini</taxon>
        <taxon>Cirrhinus</taxon>
    </lineage>
</organism>
<evidence type="ECO:0000256" key="1">
    <source>
        <dbReference type="SAM" id="MobiDB-lite"/>
    </source>
</evidence>
<proteinExistence type="predicted"/>
<dbReference type="EMBL" id="JAYMGO010000012">
    <property type="protein sequence ID" value="KAL1264556.1"/>
    <property type="molecule type" value="Genomic_DNA"/>
</dbReference>
<evidence type="ECO:0000313" key="2">
    <source>
        <dbReference type="EMBL" id="KAL1264556.1"/>
    </source>
</evidence>
<reference evidence="2 3" key="1">
    <citation type="submission" date="2023-09" db="EMBL/GenBank/DDBJ databases">
        <authorList>
            <person name="Wang M."/>
        </authorList>
    </citation>
    <scope>NUCLEOTIDE SEQUENCE [LARGE SCALE GENOMIC DNA]</scope>
    <source>
        <strain evidence="2">GT-2023</strain>
        <tissue evidence="2">Liver</tissue>
    </source>
</reference>
<accession>A0ABR3MJR2</accession>
<dbReference type="Proteomes" id="UP001558613">
    <property type="component" value="Unassembled WGS sequence"/>
</dbReference>